<sequence length="89" mass="9996">KWHGLHRLMFDEKVGMMVVGETHLSAEQAVEIQESHIGRRMEIFNSPFPDGPSTKGVAIVLNRELTNTTGVKIHYIKPGRAILAVQVLY</sequence>
<comment type="caution">
    <text evidence="1">The sequence shown here is derived from an EMBL/GenBank/DDBJ whole genome shotgun (WGS) entry which is preliminary data.</text>
</comment>
<evidence type="ECO:0000313" key="1">
    <source>
        <dbReference type="EMBL" id="KAJ7019145.1"/>
    </source>
</evidence>
<evidence type="ECO:0000313" key="2">
    <source>
        <dbReference type="Proteomes" id="UP001218188"/>
    </source>
</evidence>
<name>A0AAD6WNG5_9AGAR</name>
<dbReference type="AlphaFoldDB" id="A0AAD6WNG5"/>
<protein>
    <submittedName>
        <fullName evidence="1">Uncharacterized protein</fullName>
    </submittedName>
</protein>
<dbReference type="EMBL" id="JARJCM010000305">
    <property type="protein sequence ID" value="KAJ7019145.1"/>
    <property type="molecule type" value="Genomic_DNA"/>
</dbReference>
<dbReference type="Proteomes" id="UP001218188">
    <property type="component" value="Unassembled WGS sequence"/>
</dbReference>
<organism evidence="1 2">
    <name type="scientific">Mycena alexandri</name>
    <dbReference type="NCBI Taxonomy" id="1745969"/>
    <lineage>
        <taxon>Eukaryota</taxon>
        <taxon>Fungi</taxon>
        <taxon>Dikarya</taxon>
        <taxon>Basidiomycota</taxon>
        <taxon>Agaricomycotina</taxon>
        <taxon>Agaricomycetes</taxon>
        <taxon>Agaricomycetidae</taxon>
        <taxon>Agaricales</taxon>
        <taxon>Marasmiineae</taxon>
        <taxon>Mycenaceae</taxon>
        <taxon>Mycena</taxon>
    </lineage>
</organism>
<proteinExistence type="predicted"/>
<gene>
    <name evidence="1" type="ORF">C8F04DRAFT_976105</name>
</gene>
<keyword evidence="2" id="KW-1185">Reference proteome</keyword>
<reference evidence="1" key="1">
    <citation type="submission" date="2023-03" db="EMBL/GenBank/DDBJ databases">
        <title>Massive genome expansion in bonnet fungi (Mycena s.s.) driven by repeated elements and novel gene families across ecological guilds.</title>
        <authorList>
            <consortium name="Lawrence Berkeley National Laboratory"/>
            <person name="Harder C.B."/>
            <person name="Miyauchi S."/>
            <person name="Viragh M."/>
            <person name="Kuo A."/>
            <person name="Thoen E."/>
            <person name="Andreopoulos B."/>
            <person name="Lu D."/>
            <person name="Skrede I."/>
            <person name="Drula E."/>
            <person name="Henrissat B."/>
            <person name="Morin E."/>
            <person name="Kohler A."/>
            <person name="Barry K."/>
            <person name="LaButti K."/>
            <person name="Morin E."/>
            <person name="Salamov A."/>
            <person name="Lipzen A."/>
            <person name="Mereny Z."/>
            <person name="Hegedus B."/>
            <person name="Baldrian P."/>
            <person name="Stursova M."/>
            <person name="Weitz H."/>
            <person name="Taylor A."/>
            <person name="Grigoriev I.V."/>
            <person name="Nagy L.G."/>
            <person name="Martin F."/>
            <person name="Kauserud H."/>
        </authorList>
    </citation>
    <scope>NUCLEOTIDE SEQUENCE</scope>
    <source>
        <strain evidence="1">CBHHK200</strain>
    </source>
</reference>
<feature type="non-terminal residue" evidence="1">
    <location>
        <position position="1"/>
    </location>
</feature>
<accession>A0AAD6WNG5</accession>